<evidence type="ECO:0000313" key="9">
    <source>
        <dbReference type="Proteomes" id="UP000085678"/>
    </source>
</evidence>
<organism evidence="9 10">
    <name type="scientific">Lingula anatina</name>
    <name type="common">Brachiopod</name>
    <name type="synonym">Lingula unguis</name>
    <dbReference type="NCBI Taxonomy" id="7574"/>
    <lineage>
        <taxon>Eukaryota</taxon>
        <taxon>Metazoa</taxon>
        <taxon>Spiralia</taxon>
        <taxon>Lophotrochozoa</taxon>
        <taxon>Brachiopoda</taxon>
        <taxon>Linguliformea</taxon>
        <taxon>Lingulata</taxon>
        <taxon>Lingulida</taxon>
        <taxon>Linguloidea</taxon>
        <taxon>Lingulidae</taxon>
        <taxon>Lingula</taxon>
    </lineage>
</organism>
<keyword evidence="4" id="KW-0571">Peptide transport</keyword>
<name>A0A1S3JPG8_LINAN</name>
<keyword evidence="4" id="KW-0653">Protein transport</keyword>
<dbReference type="GO" id="GO:0016020">
    <property type="term" value="C:membrane"/>
    <property type="evidence" value="ECO:0007669"/>
    <property type="project" value="UniProtKB-SubCell"/>
</dbReference>
<dbReference type="InterPro" id="IPR000109">
    <property type="entry name" value="POT_fam"/>
</dbReference>
<dbReference type="GO" id="GO:0022857">
    <property type="term" value="F:transmembrane transporter activity"/>
    <property type="evidence" value="ECO:0007669"/>
    <property type="project" value="InterPro"/>
</dbReference>
<evidence type="ECO:0000256" key="1">
    <source>
        <dbReference type="ARBA" id="ARBA00004141"/>
    </source>
</evidence>
<evidence type="ECO:0000256" key="5">
    <source>
        <dbReference type="ARBA" id="ARBA00022989"/>
    </source>
</evidence>
<feature type="transmembrane region" description="Helical" evidence="8">
    <location>
        <begin position="222"/>
        <end position="242"/>
    </location>
</feature>
<dbReference type="Gene3D" id="1.20.1250.20">
    <property type="entry name" value="MFS general substrate transporter like domains"/>
    <property type="match status" value="1"/>
</dbReference>
<dbReference type="InParanoid" id="A0A1S3JPG8"/>
<dbReference type="RefSeq" id="XP_013412260.1">
    <property type="nucleotide sequence ID" value="XM_013556806.1"/>
</dbReference>
<evidence type="ECO:0000256" key="2">
    <source>
        <dbReference type="ARBA" id="ARBA00005982"/>
    </source>
</evidence>
<evidence type="ECO:0000256" key="8">
    <source>
        <dbReference type="SAM" id="Phobius"/>
    </source>
</evidence>
<protein>
    <submittedName>
        <fullName evidence="10">Protein NRT1/ PTR FAMILY 5.14</fullName>
    </submittedName>
</protein>
<evidence type="ECO:0000256" key="4">
    <source>
        <dbReference type="ARBA" id="ARBA00022856"/>
    </source>
</evidence>
<feature type="transmembrane region" description="Helical" evidence="8">
    <location>
        <begin position="310"/>
        <end position="333"/>
    </location>
</feature>
<dbReference type="PANTHER" id="PTHR11654">
    <property type="entry name" value="OLIGOPEPTIDE TRANSPORTER-RELATED"/>
    <property type="match status" value="1"/>
</dbReference>
<dbReference type="GeneID" id="106175003"/>
<feature type="compositionally biased region" description="Basic and acidic residues" evidence="7">
    <location>
        <begin position="286"/>
        <end position="297"/>
    </location>
</feature>
<dbReference type="GO" id="GO:0015833">
    <property type="term" value="P:peptide transport"/>
    <property type="evidence" value="ECO:0007669"/>
    <property type="project" value="UniProtKB-KW"/>
</dbReference>
<feature type="transmembrane region" description="Helical" evidence="8">
    <location>
        <begin position="353"/>
        <end position="373"/>
    </location>
</feature>
<reference evidence="10" key="1">
    <citation type="submission" date="2025-08" db="UniProtKB">
        <authorList>
            <consortium name="RefSeq"/>
        </authorList>
    </citation>
    <scope>IDENTIFICATION</scope>
    <source>
        <tissue evidence="10">Gonads</tissue>
    </source>
</reference>
<keyword evidence="9" id="KW-1185">Reference proteome</keyword>
<feature type="transmembrane region" description="Helical" evidence="8">
    <location>
        <begin position="385"/>
        <end position="405"/>
    </location>
</feature>
<accession>A0A1S3JPG8</accession>
<dbReference type="InterPro" id="IPR036259">
    <property type="entry name" value="MFS_trans_sf"/>
</dbReference>
<sequence>MDEGYVSAKSDTSSKGISYIQSIGDQDTISQLETINEEKDCTERRVHSSLSKAAVLILLAYACERAAYFTIVNYMNELWLVTFNSTTASAVVVHMAFVGASACLGIFGGTMADTFLRPIPTLTLGYVLFSLGLIFLEFAEHIERSNSTAKHLAVAGLATAAFGQGCIGTVLPVVGAEQLPDEKHRRRYIHWFYLWRNVGAMIADISSAITEGIPGLPLHFKFLIAPLSGLLSLILFFVALWVRVRSPYEKKGTFRSSVTALHETLTATLNFFKRGRRGGAKGKVSKRLDKKEPDPKEQHKRNRVRDLLRILLVNSAVVGFGFLYTPIMTIYSLQATGLNSTVNGHLFPSPSTQIILFNEVVIVLVIPFTIYYVYPRISSRKRRLYISRTCVGVVLSIISGLVAIALEMGRKMNCAQNRGFSTISIFAQGPQYGLIALAEMFTALTVKEFSYMEAPDGLKCFSMGLHQTALGLSFLISLGIESLVKTYTDWYDFDSNDTCLASDPSHLEYFLAILVVMSVVFSVIFPLVTRIPKTINEEGERKEFREELTDFTTNK</sequence>
<dbReference type="Proteomes" id="UP000085678">
    <property type="component" value="Unplaced"/>
</dbReference>
<gene>
    <name evidence="10" type="primary">LOC106175003</name>
</gene>
<dbReference type="Pfam" id="PF00854">
    <property type="entry name" value="PTR2"/>
    <property type="match status" value="1"/>
</dbReference>
<proteinExistence type="inferred from homology"/>
<dbReference type="OrthoDB" id="8904098at2759"/>
<feature type="transmembrane region" description="Helical" evidence="8">
    <location>
        <begin position="119"/>
        <end position="139"/>
    </location>
</feature>
<dbReference type="KEGG" id="lak:106175003"/>
<feature type="transmembrane region" description="Helical" evidence="8">
    <location>
        <begin position="87"/>
        <end position="107"/>
    </location>
</feature>
<dbReference type="AlphaFoldDB" id="A0A1S3JPG8"/>
<feature type="compositionally biased region" description="Basic residues" evidence="7">
    <location>
        <begin position="276"/>
        <end position="285"/>
    </location>
</feature>
<comment type="subcellular location">
    <subcellularLocation>
        <location evidence="1">Membrane</location>
        <topology evidence="1">Multi-pass membrane protein</topology>
    </subcellularLocation>
</comment>
<feature type="transmembrane region" description="Helical" evidence="8">
    <location>
        <begin position="151"/>
        <end position="176"/>
    </location>
</feature>
<evidence type="ECO:0000256" key="3">
    <source>
        <dbReference type="ARBA" id="ARBA00022692"/>
    </source>
</evidence>
<keyword evidence="5 8" id="KW-1133">Transmembrane helix</keyword>
<evidence type="ECO:0000256" key="6">
    <source>
        <dbReference type="ARBA" id="ARBA00023136"/>
    </source>
</evidence>
<feature type="transmembrane region" description="Helical" evidence="8">
    <location>
        <begin position="509"/>
        <end position="528"/>
    </location>
</feature>
<comment type="similarity">
    <text evidence="2">Belongs to the major facilitator superfamily. Proton-dependent oligopeptide transporter (POT/PTR) (TC 2.A.17) family.</text>
</comment>
<keyword evidence="3 8" id="KW-0812">Transmembrane</keyword>
<keyword evidence="4" id="KW-0813">Transport</keyword>
<evidence type="ECO:0000313" key="10">
    <source>
        <dbReference type="RefSeq" id="XP_013412260.1"/>
    </source>
</evidence>
<feature type="region of interest" description="Disordered" evidence="7">
    <location>
        <begin position="276"/>
        <end position="300"/>
    </location>
</feature>
<keyword evidence="6 8" id="KW-0472">Membrane</keyword>
<dbReference type="SUPFAM" id="SSF103473">
    <property type="entry name" value="MFS general substrate transporter"/>
    <property type="match status" value="1"/>
</dbReference>
<evidence type="ECO:0000256" key="7">
    <source>
        <dbReference type="SAM" id="MobiDB-lite"/>
    </source>
</evidence>